<dbReference type="SUPFAM" id="SSF52058">
    <property type="entry name" value="L domain-like"/>
    <property type="match status" value="1"/>
</dbReference>
<dbReference type="Proteomes" id="UP001172457">
    <property type="component" value="Chromosome 3"/>
</dbReference>
<organism evidence="7 8">
    <name type="scientific">Centaurea solstitialis</name>
    <name type="common">yellow star-thistle</name>
    <dbReference type="NCBI Taxonomy" id="347529"/>
    <lineage>
        <taxon>Eukaryota</taxon>
        <taxon>Viridiplantae</taxon>
        <taxon>Streptophyta</taxon>
        <taxon>Embryophyta</taxon>
        <taxon>Tracheophyta</taxon>
        <taxon>Spermatophyta</taxon>
        <taxon>Magnoliopsida</taxon>
        <taxon>eudicotyledons</taxon>
        <taxon>Gunneridae</taxon>
        <taxon>Pentapetalae</taxon>
        <taxon>asterids</taxon>
        <taxon>campanulids</taxon>
        <taxon>Asterales</taxon>
        <taxon>Asteraceae</taxon>
        <taxon>Carduoideae</taxon>
        <taxon>Cardueae</taxon>
        <taxon>Centaureinae</taxon>
        <taxon>Centaurea</taxon>
    </lineage>
</organism>
<evidence type="ECO:0000313" key="8">
    <source>
        <dbReference type="Proteomes" id="UP001172457"/>
    </source>
</evidence>
<evidence type="ECO:0000256" key="5">
    <source>
        <dbReference type="ARBA" id="ARBA00023136"/>
    </source>
</evidence>
<dbReference type="InterPro" id="IPR046956">
    <property type="entry name" value="RLP23-like"/>
</dbReference>
<keyword evidence="8" id="KW-1185">Reference proteome</keyword>
<comment type="subcellular location">
    <subcellularLocation>
        <location evidence="1">Membrane</location>
        <topology evidence="1">Single-pass type I membrane protein</topology>
    </subcellularLocation>
</comment>
<dbReference type="PANTHER" id="PTHR48063">
    <property type="entry name" value="LRR RECEPTOR-LIKE KINASE"/>
    <property type="match status" value="1"/>
</dbReference>
<keyword evidence="3" id="KW-0732">Signal</keyword>
<dbReference type="InterPro" id="IPR032675">
    <property type="entry name" value="LRR_dom_sf"/>
</dbReference>
<evidence type="ECO:0000256" key="6">
    <source>
        <dbReference type="ARBA" id="ARBA00023180"/>
    </source>
</evidence>
<accession>A0AA38TM44</accession>
<gene>
    <name evidence="7" type="ORF">OSB04_011205</name>
</gene>
<comment type="caution">
    <text evidence="7">The sequence shown here is derived from an EMBL/GenBank/DDBJ whole genome shotgun (WGS) entry which is preliminary data.</text>
</comment>
<dbReference type="InterPro" id="IPR001611">
    <property type="entry name" value="Leu-rich_rpt"/>
</dbReference>
<proteinExistence type="predicted"/>
<name>A0AA38TM44_9ASTR</name>
<evidence type="ECO:0000256" key="3">
    <source>
        <dbReference type="ARBA" id="ARBA00022729"/>
    </source>
</evidence>
<dbReference type="EMBL" id="JARYMX010000003">
    <property type="protein sequence ID" value="KAJ9556591.1"/>
    <property type="molecule type" value="Genomic_DNA"/>
</dbReference>
<evidence type="ECO:0000256" key="2">
    <source>
        <dbReference type="ARBA" id="ARBA00022692"/>
    </source>
</evidence>
<keyword evidence="5" id="KW-0472">Membrane</keyword>
<protein>
    <submittedName>
        <fullName evidence="7">Uncharacterized protein</fullName>
    </submittedName>
</protein>
<evidence type="ECO:0000256" key="4">
    <source>
        <dbReference type="ARBA" id="ARBA00022989"/>
    </source>
</evidence>
<reference evidence="7" key="1">
    <citation type="submission" date="2023-03" db="EMBL/GenBank/DDBJ databases">
        <title>Chromosome-scale reference genome and RAD-based genetic map of yellow starthistle (Centaurea solstitialis) reveal putative structural variation and QTLs associated with invader traits.</title>
        <authorList>
            <person name="Reatini B."/>
            <person name="Cang F.A."/>
            <person name="Jiang Q."/>
            <person name="Mckibben M.T.W."/>
            <person name="Barker M.S."/>
            <person name="Rieseberg L.H."/>
            <person name="Dlugosch K.M."/>
        </authorList>
    </citation>
    <scope>NUCLEOTIDE SEQUENCE</scope>
    <source>
        <strain evidence="7">CAN-66</strain>
        <tissue evidence="7">Leaf</tissue>
    </source>
</reference>
<dbReference type="AlphaFoldDB" id="A0AA38TM44"/>
<evidence type="ECO:0000313" key="7">
    <source>
        <dbReference type="EMBL" id="KAJ9556591.1"/>
    </source>
</evidence>
<dbReference type="GO" id="GO:0016020">
    <property type="term" value="C:membrane"/>
    <property type="evidence" value="ECO:0007669"/>
    <property type="project" value="UniProtKB-SubCell"/>
</dbReference>
<keyword evidence="6" id="KW-0325">Glycoprotein</keyword>
<dbReference type="Gene3D" id="3.80.10.10">
    <property type="entry name" value="Ribonuclease Inhibitor"/>
    <property type="match status" value="1"/>
</dbReference>
<sequence length="113" mass="13248">MYMLSTKIKIDCILFNGERSKKKERHNNFSGRLPASIYSIPLEVLDLYNNNFSGRIAYGFEELYEFNVFEFRGADKFFGNVPMWVGENLTRLYGLVLKSNNFSDPFLYNYVIS</sequence>
<keyword evidence="2" id="KW-0812">Transmembrane</keyword>
<evidence type="ECO:0000256" key="1">
    <source>
        <dbReference type="ARBA" id="ARBA00004479"/>
    </source>
</evidence>
<dbReference type="PANTHER" id="PTHR48063:SF103">
    <property type="entry name" value="LEUCINE-RICH RECEPTOR-LIKE KINASE FAMILY PROTEIN"/>
    <property type="match status" value="1"/>
</dbReference>
<dbReference type="Pfam" id="PF00560">
    <property type="entry name" value="LRR_1"/>
    <property type="match status" value="1"/>
</dbReference>
<keyword evidence="4" id="KW-1133">Transmembrane helix</keyword>